<dbReference type="InterPro" id="IPR029052">
    <property type="entry name" value="Metallo-depent_PP-like"/>
</dbReference>
<evidence type="ECO:0000313" key="3">
    <source>
        <dbReference type="Proteomes" id="UP000287156"/>
    </source>
</evidence>
<evidence type="ECO:0000313" key="2">
    <source>
        <dbReference type="EMBL" id="RST73923.1"/>
    </source>
</evidence>
<dbReference type="GO" id="GO:0008758">
    <property type="term" value="F:UDP-2,3-diacylglucosamine hydrolase activity"/>
    <property type="evidence" value="ECO:0007669"/>
    <property type="project" value="TreeGrafter"/>
</dbReference>
<dbReference type="Proteomes" id="UP000287156">
    <property type="component" value="Unassembled WGS sequence"/>
</dbReference>
<dbReference type="InterPro" id="IPR051158">
    <property type="entry name" value="Metallophosphoesterase_sf"/>
</dbReference>
<dbReference type="PANTHER" id="PTHR31302:SF32">
    <property type="entry name" value="PHOSPHOESTERASE"/>
    <property type="match status" value="1"/>
</dbReference>
<dbReference type="Gene3D" id="3.60.21.10">
    <property type="match status" value="1"/>
</dbReference>
<feature type="domain" description="Calcineurin-like phosphoesterase" evidence="1">
    <location>
        <begin position="28"/>
        <end position="182"/>
    </location>
</feature>
<organism evidence="2 3">
    <name type="scientific">Siminovitchia acidinfaciens</name>
    <dbReference type="NCBI Taxonomy" id="2321395"/>
    <lineage>
        <taxon>Bacteria</taxon>
        <taxon>Bacillati</taxon>
        <taxon>Bacillota</taxon>
        <taxon>Bacilli</taxon>
        <taxon>Bacillales</taxon>
        <taxon>Bacillaceae</taxon>
        <taxon>Siminovitchia</taxon>
    </lineage>
</organism>
<accession>A0A429XYU2</accession>
<dbReference type="OrthoDB" id="9780884at2"/>
<gene>
    <name evidence="2" type="ORF">D4T97_012430</name>
</gene>
<protein>
    <submittedName>
        <fullName evidence="2">Metallophosphoesterase</fullName>
    </submittedName>
</protein>
<comment type="caution">
    <text evidence="2">The sequence shown here is derived from an EMBL/GenBank/DDBJ whole genome shotgun (WGS) entry which is preliminary data.</text>
</comment>
<dbReference type="PANTHER" id="PTHR31302">
    <property type="entry name" value="TRANSMEMBRANE PROTEIN WITH METALLOPHOSPHOESTERASE DOMAIN-RELATED"/>
    <property type="match status" value="1"/>
</dbReference>
<reference evidence="2" key="1">
    <citation type="submission" date="2018-12" db="EMBL/GenBank/DDBJ databases">
        <authorList>
            <person name="Sun L."/>
            <person name="Chen Z."/>
        </authorList>
    </citation>
    <scope>NUCLEOTIDE SEQUENCE [LARGE SCALE GENOMIC DNA]</scope>
    <source>
        <strain evidence="2">3-2-2</strain>
    </source>
</reference>
<evidence type="ECO:0000259" key="1">
    <source>
        <dbReference type="Pfam" id="PF00149"/>
    </source>
</evidence>
<sequence>MVRAAFENTVQTVVLAFDDYPDGVDDLSIFFISDIHRRSIHESIIEKVRGKADAVIIGGDLTERGVPFSRVKDNLRKLADVAPVYFIWGNNDYEVDLNKLESLFFEFNVTVLKNSSVYLAGYDRNIVLIGTDFIDTIQPLRPILHSIKSPAFRIVLSHNPAIVKGVSHADKLSLIMSGHTHGGQIRIFGIGPYEKGGVKNYPWTTLFVSNGYGTSLLPLRLGAPAEVHLITLCKRR</sequence>
<keyword evidence="3" id="KW-1185">Reference proteome</keyword>
<dbReference type="GO" id="GO:0016020">
    <property type="term" value="C:membrane"/>
    <property type="evidence" value="ECO:0007669"/>
    <property type="project" value="GOC"/>
</dbReference>
<dbReference type="InterPro" id="IPR004843">
    <property type="entry name" value="Calcineurin-like_PHP"/>
</dbReference>
<dbReference type="SUPFAM" id="SSF56300">
    <property type="entry name" value="Metallo-dependent phosphatases"/>
    <property type="match status" value="1"/>
</dbReference>
<name>A0A429XYU2_9BACI</name>
<proteinExistence type="predicted"/>
<dbReference type="EMBL" id="QYTV02000005">
    <property type="protein sequence ID" value="RST73923.1"/>
    <property type="molecule type" value="Genomic_DNA"/>
</dbReference>
<dbReference type="GO" id="GO:0009245">
    <property type="term" value="P:lipid A biosynthetic process"/>
    <property type="evidence" value="ECO:0007669"/>
    <property type="project" value="TreeGrafter"/>
</dbReference>
<dbReference type="AlphaFoldDB" id="A0A429XYU2"/>
<dbReference type="Pfam" id="PF00149">
    <property type="entry name" value="Metallophos"/>
    <property type="match status" value="1"/>
</dbReference>
<dbReference type="RefSeq" id="WP_126051308.1">
    <property type="nucleotide sequence ID" value="NZ_QYTV02000005.1"/>
</dbReference>